<dbReference type="Gene3D" id="3.30.200.20">
    <property type="entry name" value="Phosphorylase Kinase, domain 1"/>
    <property type="match status" value="1"/>
</dbReference>
<feature type="region of interest" description="Disordered" evidence="5">
    <location>
        <begin position="810"/>
        <end position="829"/>
    </location>
</feature>
<gene>
    <name evidence="9" type="ORF">F444_17868</name>
</gene>
<keyword evidence="1" id="KW-0808">Transferase</keyword>
<dbReference type="Proteomes" id="UP000028582">
    <property type="component" value="Unassembled WGS sequence"/>
</dbReference>
<dbReference type="Gene3D" id="1.10.10.10">
    <property type="entry name" value="Winged helix-like DNA-binding domain superfamily/Winged helix DNA-binding domain"/>
    <property type="match status" value="1"/>
</dbReference>
<accession>A0A080ZDE7</accession>
<feature type="domain" description="Protein kinase" evidence="7">
    <location>
        <begin position="323"/>
        <end position="626"/>
    </location>
</feature>
<dbReference type="Gene3D" id="1.10.510.10">
    <property type="entry name" value="Transferase(Phosphotransferase) domain 1"/>
    <property type="match status" value="1"/>
</dbReference>
<evidence type="ECO:0000256" key="2">
    <source>
        <dbReference type="ARBA" id="ARBA00022741"/>
    </source>
</evidence>
<dbReference type="SUPFAM" id="SSF56112">
    <property type="entry name" value="Protein kinase-like (PK-like)"/>
    <property type="match status" value="1"/>
</dbReference>
<dbReference type="PANTHER" id="PTHR44329:SF288">
    <property type="entry name" value="MITOGEN-ACTIVATED PROTEIN KINASE KINASE KINASE 20"/>
    <property type="match status" value="1"/>
</dbReference>
<reference evidence="9 10" key="1">
    <citation type="submission" date="2013-11" db="EMBL/GenBank/DDBJ databases">
        <title>The Genome Sequence of Phytophthora parasitica P1976.</title>
        <authorList>
            <consortium name="The Broad Institute Genomics Platform"/>
            <person name="Russ C."/>
            <person name="Tyler B."/>
            <person name="Panabieres F."/>
            <person name="Shan W."/>
            <person name="Tripathy S."/>
            <person name="Grunwald N."/>
            <person name="Machado M."/>
            <person name="Johnson C.S."/>
            <person name="Walker B."/>
            <person name="Young S."/>
            <person name="Zeng Q."/>
            <person name="Gargeya S."/>
            <person name="Fitzgerald M."/>
            <person name="Haas B."/>
            <person name="Abouelleil A."/>
            <person name="Allen A.W."/>
            <person name="Alvarado L."/>
            <person name="Arachchi H.M."/>
            <person name="Berlin A.M."/>
            <person name="Chapman S.B."/>
            <person name="Gainer-Dewar J."/>
            <person name="Goldberg J."/>
            <person name="Griggs A."/>
            <person name="Gujja S."/>
            <person name="Hansen M."/>
            <person name="Howarth C."/>
            <person name="Imamovic A."/>
            <person name="Ireland A."/>
            <person name="Larimer J."/>
            <person name="McCowan C."/>
            <person name="Murphy C."/>
            <person name="Pearson M."/>
            <person name="Poon T.W."/>
            <person name="Priest M."/>
            <person name="Roberts A."/>
            <person name="Saif S."/>
            <person name="Shea T."/>
            <person name="Sisk P."/>
            <person name="Sykes S."/>
            <person name="Wortman J."/>
            <person name="Nusbaum C."/>
            <person name="Birren B."/>
        </authorList>
    </citation>
    <scope>NUCLEOTIDE SEQUENCE [LARGE SCALE GENOMIC DNA]</scope>
    <source>
        <strain evidence="9 10">P1976</strain>
    </source>
</reference>
<dbReference type="GO" id="GO:0035556">
    <property type="term" value="P:intracellular signal transduction"/>
    <property type="evidence" value="ECO:0007669"/>
    <property type="project" value="InterPro"/>
</dbReference>
<keyword evidence="6" id="KW-0812">Transmembrane</keyword>
<keyword evidence="6" id="KW-0472">Membrane</keyword>
<keyword evidence="3 9" id="KW-0418">Kinase</keyword>
<dbReference type="InterPro" id="IPR000719">
    <property type="entry name" value="Prot_kinase_dom"/>
</dbReference>
<dbReference type="InterPro" id="IPR036388">
    <property type="entry name" value="WH-like_DNA-bd_sf"/>
</dbReference>
<dbReference type="PROSITE" id="PS50011">
    <property type="entry name" value="PROTEIN_KINASE_DOM"/>
    <property type="match status" value="1"/>
</dbReference>
<evidence type="ECO:0000259" key="8">
    <source>
        <dbReference type="PROSITE" id="PS50186"/>
    </source>
</evidence>
<keyword evidence="4" id="KW-0067">ATP-binding</keyword>
<dbReference type="EMBL" id="ANJA01003258">
    <property type="protein sequence ID" value="ETO64658.1"/>
    <property type="molecule type" value="Genomic_DNA"/>
</dbReference>
<evidence type="ECO:0000256" key="5">
    <source>
        <dbReference type="SAM" id="MobiDB-lite"/>
    </source>
</evidence>
<feature type="transmembrane region" description="Helical" evidence="6">
    <location>
        <begin position="218"/>
        <end position="238"/>
    </location>
</feature>
<evidence type="ECO:0000256" key="6">
    <source>
        <dbReference type="SAM" id="Phobius"/>
    </source>
</evidence>
<sequence>MTATATRGYTVRFLDDSAGNDSAVISSGSGDLESLESGAQRMRVTLVFILSGFVTIWLLCVGLIWHLRVNRAGAFKGDAVAARKVILPAYEPVLFVLAGINGVYIFFLVVTLAIDYYDVFVSPLILESFYSGNQFMFVIVLVLMFEKSLSSPAVKRAVVLSFVLSYYTILYVWVVTKFGRPNQQKAFTTGLQCVRSLLMLPFVYAFIHPPNRATKRIIRELCFVTIVHFLLTVLLMILIMDPKTANASRYVVYVLLSWVAFCPLVVWRVLKADTEYWRGVGQRGNALQEYFSRENRFCKHISSEGLHVLIEMNRKCIIDFAYLELVRQIGVGSKSTVFQGTLKLKTHVAVKAYTPTNCSDDIVAAFSHEAAMCSVLNHPNIVQFHGMCVAPPTICLVFQLCQENLADTLADQVCMKNVHPARQQLLINVGYTLDTARAVAYLHSFSPPFVHCDIKPTSFLVDAERNVRLSDFGEARCMAKLRKRMPASKAKVSILEDKQVAVTSATDSPMGTTWTMYIEKNSAEYTAPEIIERSGELDAYAEATDVYALGVLMWDILHPGAINFPQANQEHAQLFTEVLNGARPRLDQKTPPKLRGIIERSWARDPNLRPSAKQIVAALENVQEELCAPLVLDLTSDLCEYSSVVSESSTGSARAHHTCPGALLVDRLIDRRFVSCPAEAIRMGNALMDSGFLHHVGHSRGFENCATARYYFAFDEPLPSHLERSLEQSSSLSASELSIPMLTWVSNDGHPKGSFSFVRTREDATCRCRQLGQRLVRSRSSRFRRRKQYQTAPEAMVNILTAALLVDEPSNSNDYNDPDVHSGTAANMA</sequence>
<dbReference type="PANTHER" id="PTHR44329">
    <property type="entry name" value="SERINE/THREONINE-PROTEIN KINASE TNNI3K-RELATED"/>
    <property type="match status" value="1"/>
</dbReference>
<evidence type="ECO:0000256" key="1">
    <source>
        <dbReference type="ARBA" id="ARBA00022679"/>
    </source>
</evidence>
<dbReference type="InterPro" id="IPR051681">
    <property type="entry name" value="Ser/Thr_Kinases-Pseudokinases"/>
</dbReference>
<keyword evidence="2" id="KW-0547">Nucleotide-binding</keyword>
<dbReference type="InterPro" id="IPR011009">
    <property type="entry name" value="Kinase-like_dom_sf"/>
</dbReference>
<dbReference type="InterPro" id="IPR036390">
    <property type="entry name" value="WH_DNA-bd_sf"/>
</dbReference>
<keyword evidence="6" id="KW-1133">Transmembrane helix</keyword>
<comment type="caution">
    <text evidence="9">The sequence shown here is derived from an EMBL/GenBank/DDBJ whole genome shotgun (WGS) entry which is preliminary data.</text>
</comment>
<feature type="domain" description="DEP" evidence="8">
    <location>
        <begin position="657"/>
        <end position="716"/>
    </location>
</feature>
<feature type="transmembrane region" description="Helical" evidence="6">
    <location>
        <begin position="250"/>
        <end position="270"/>
    </location>
</feature>
<dbReference type="GO" id="GO:0004674">
    <property type="term" value="F:protein serine/threonine kinase activity"/>
    <property type="evidence" value="ECO:0007669"/>
    <property type="project" value="TreeGrafter"/>
</dbReference>
<proteinExistence type="predicted"/>
<feature type="transmembrane region" description="Helical" evidence="6">
    <location>
        <begin position="157"/>
        <end position="174"/>
    </location>
</feature>
<dbReference type="PROSITE" id="PS50186">
    <property type="entry name" value="DEP"/>
    <property type="match status" value="1"/>
</dbReference>
<evidence type="ECO:0000313" key="10">
    <source>
        <dbReference type="Proteomes" id="UP000028582"/>
    </source>
</evidence>
<dbReference type="InterPro" id="IPR000591">
    <property type="entry name" value="DEP_dom"/>
</dbReference>
<feature type="transmembrane region" description="Helical" evidence="6">
    <location>
        <begin position="186"/>
        <end position="206"/>
    </location>
</feature>
<evidence type="ECO:0000259" key="7">
    <source>
        <dbReference type="PROSITE" id="PS50011"/>
    </source>
</evidence>
<dbReference type="OrthoDB" id="10261027at2759"/>
<organism evidence="9 10">
    <name type="scientific">Phytophthora nicotianae P1976</name>
    <dbReference type="NCBI Taxonomy" id="1317066"/>
    <lineage>
        <taxon>Eukaryota</taxon>
        <taxon>Sar</taxon>
        <taxon>Stramenopiles</taxon>
        <taxon>Oomycota</taxon>
        <taxon>Peronosporomycetes</taxon>
        <taxon>Peronosporales</taxon>
        <taxon>Peronosporaceae</taxon>
        <taxon>Phytophthora</taxon>
    </lineage>
</organism>
<feature type="transmembrane region" description="Helical" evidence="6">
    <location>
        <begin position="120"/>
        <end position="145"/>
    </location>
</feature>
<dbReference type="GO" id="GO:0005524">
    <property type="term" value="F:ATP binding"/>
    <property type="evidence" value="ECO:0007669"/>
    <property type="project" value="UniProtKB-KW"/>
</dbReference>
<name>A0A080ZDE7_PHYNI</name>
<evidence type="ECO:0000256" key="4">
    <source>
        <dbReference type="ARBA" id="ARBA00022840"/>
    </source>
</evidence>
<evidence type="ECO:0000313" key="9">
    <source>
        <dbReference type="EMBL" id="ETO64658.1"/>
    </source>
</evidence>
<dbReference type="CDD" id="cd04371">
    <property type="entry name" value="DEP"/>
    <property type="match status" value="1"/>
</dbReference>
<dbReference type="SUPFAM" id="SSF46785">
    <property type="entry name" value="Winged helix' DNA-binding domain"/>
    <property type="match status" value="1"/>
</dbReference>
<dbReference type="Pfam" id="PF00069">
    <property type="entry name" value="Pkinase"/>
    <property type="match status" value="1"/>
</dbReference>
<feature type="transmembrane region" description="Helical" evidence="6">
    <location>
        <begin position="44"/>
        <end position="67"/>
    </location>
</feature>
<protein>
    <submittedName>
        <fullName evidence="9">TKL protein kinase</fullName>
    </submittedName>
</protein>
<evidence type="ECO:0000256" key="3">
    <source>
        <dbReference type="ARBA" id="ARBA00022777"/>
    </source>
</evidence>
<dbReference type="AlphaFoldDB" id="A0A080ZDE7"/>
<feature type="transmembrane region" description="Helical" evidence="6">
    <location>
        <begin position="93"/>
        <end position="114"/>
    </location>
</feature>